<dbReference type="EMBL" id="CM026421">
    <property type="protein sequence ID" value="KAG0591076.1"/>
    <property type="molecule type" value="Genomic_DNA"/>
</dbReference>
<feature type="domain" description="Glycosyltransferase N-terminal" evidence="2">
    <location>
        <begin position="9"/>
        <end position="57"/>
    </location>
</feature>
<comment type="similarity">
    <text evidence="1">Belongs to the UDP-glycosyltransferase family.</text>
</comment>
<protein>
    <recommendedName>
        <fullName evidence="2">Glycosyltransferase N-terminal domain-containing protein</fullName>
    </recommendedName>
</protein>
<dbReference type="Gene3D" id="3.40.50.2000">
    <property type="entry name" value="Glycogen Phosphorylase B"/>
    <property type="match status" value="1"/>
</dbReference>
<dbReference type="InterPro" id="IPR058980">
    <property type="entry name" value="Glyco_transf_N"/>
</dbReference>
<dbReference type="PANTHER" id="PTHR11926">
    <property type="entry name" value="GLUCOSYL/GLUCURONOSYL TRANSFERASES"/>
    <property type="match status" value="1"/>
</dbReference>
<evidence type="ECO:0000259" key="2">
    <source>
        <dbReference type="Pfam" id="PF26168"/>
    </source>
</evidence>
<keyword evidence="4" id="KW-1185">Reference proteome</keyword>
<proteinExistence type="inferred from homology"/>
<evidence type="ECO:0000256" key="1">
    <source>
        <dbReference type="ARBA" id="ARBA00009995"/>
    </source>
</evidence>
<dbReference type="PANTHER" id="PTHR11926:SF774">
    <property type="entry name" value="UDP-GLYCOSYLTRANSFERASE 85A1-RELATED"/>
    <property type="match status" value="1"/>
</dbReference>
<reference evidence="3" key="1">
    <citation type="submission" date="2020-06" db="EMBL/GenBank/DDBJ databases">
        <title>WGS assembly of Ceratodon purpureus strain R40.</title>
        <authorList>
            <person name="Carey S.B."/>
            <person name="Jenkins J."/>
            <person name="Shu S."/>
            <person name="Lovell J.T."/>
            <person name="Sreedasyam A."/>
            <person name="Maumus F."/>
            <person name="Tiley G.P."/>
            <person name="Fernandez-Pozo N."/>
            <person name="Barry K."/>
            <person name="Chen C."/>
            <person name="Wang M."/>
            <person name="Lipzen A."/>
            <person name="Daum C."/>
            <person name="Saski C.A."/>
            <person name="Payton A.C."/>
            <person name="Mcbreen J.C."/>
            <person name="Conrad R.E."/>
            <person name="Kollar L.M."/>
            <person name="Olsson S."/>
            <person name="Huttunen S."/>
            <person name="Landis J.B."/>
            <person name="Wickett N.J."/>
            <person name="Johnson M.G."/>
            <person name="Rensing S.A."/>
            <person name="Grimwood J."/>
            <person name="Schmutz J."/>
            <person name="Mcdaniel S.F."/>
        </authorList>
    </citation>
    <scope>NUCLEOTIDE SEQUENCE</scope>
    <source>
        <strain evidence="3">R40</strain>
    </source>
</reference>
<name>A0A8T0J784_CERPU</name>
<accession>A0A8T0J784</accession>
<gene>
    <name evidence="3" type="ORF">KC19_1G147500</name>
</gene>
<dbReference type="SUPFAM" id="SSF53756">
    <property type="entry name" value="UDP-Glycosyltransferase/glycogen phosphorylase"/>
    <property type="match status" value="1"/>
</dbReference>
<evidence type="ECO:0000313" key="4">
    <source>
        <dbReference type="Proteomes" id="UP000822688"/>
    </source>
</evidence>
<dbReference type="AlphaFoldDB" id="A0A8T0J784"/>
<sequence>MESIPPPHVVMVPMSAPGHAMPFVHFAKQLAACGITITYVSSDKHISHLREALGTLDYTREGLQLRFLGLRDSEEELPTSGSPQEKIIDLFNPIPFLVSRDFAPGCYPSERPEKIVAIKLLEELVIDVGSSESQKLRGVAPAGPPMCILHDIFTTRAQVVADKLHIEKHLLCVSPVHYLAGNLQSERLAQEGRLPITSREARDTVISDIPGLQPCHPSDLSGAFCNPTIYNWMKYHHYRLGRANVILVNSFYELEKQSIDAVRNEVLGTGYVKTEHLFDIGPLSSDTDQTNIGESVVEKQHPCLTWLDTQAPSSVL</sequence>
<comment type="caution">
    <text evidence="3">The sequence shown here is derived from an EMBL/GenBank/DDBJ whole genome shotgun (WGS) entry which is preliminary data.</text>
</comment>
<organism evidence="3 4">
    <name type="scientific">Ceratodon purpureus</name>
    <name type="common">Fire moss</name>
    <name type="synonym">Dicranum purpureum</name>
    <dbReference type="NCBI Taxonomy" id="3225"/>
    <lineage>
        <taxon>Eukaryota</taxon>
        <taxon>Viridiplantae</taxon>
        <taxon>Streptophyta</taxon>
        <taxon>Embryophyta</taxon>
        <taxon>Bryophyta</taxon>
        <taxon>Bryophytina</taxon>
        <taxon>Bryopsida</taxon>
        <taxon>Dicranidae</taxon>
        <taxon>Pseudoditrichales</taxon>
        <taxon>Ditrichaceae</taxon>
        <taxon>Ceratodon</taxon>
    </lineage>
</organism>
<dbReference type="Proteomes" id="UP000822688">
    <property type="component" value="Chromosome 1"/>
</dbReference>
<evidence type="ECO:0000313" key="3">
    <source>
        <dbReference type="EMBL" id="KAG0591076.1"/>
    </source>
</evidence>
<dbReference type="Pfam" id="PF26168">
    <property type="entry name" value="Glyco_transf_N"/>
    <property type="match status" value="1"/>
</dbReference>